<evidence type="ECO:0000313" key="6">
    <source>
        <dbReference type="EMBL" id="AEF95127.1"/>
    </source>
</evidence>
<comment type="subcellular location">
    <subcellularLocation>
        <location evidence="5">Cytoplasm</location>
    </subcellularLocation>
    <text evidence="5">Localizes to the division site, in a FtsZ-dependent manner.</text>
</comment>
<dbReference type="STRING" id="868595.Desca_2292"/>
<keyword evidence="2 5" id="KW-0717">Septation</keyword>
<dbReference type="Proteomes" id="UP000009226">
    <property type="component" value="Chromosome"/>
</dbReference>
<dbReference type="Gene3D" id="3.30.110.150">
    <property type="entry name" value="SepF-like protein"/>
    <property type="match status" value="1"/>
</dbReference>
<dbReference type="PANTHER" id="PTHR35798:SF1">
    <property type="entry name" value="CELL DIVISION PROTEIN SEPF"/>
    <property type="match status" value="1"/>
</dbReference>
<evidence type="ECO:0000256" key="1">
    <source>
        <dbReference type="ARBA" id="ARBA00022618"/>
    </source>
</evidence>
<keyword evidence="5" id="KW-0963">Cytoplasm</keyword>
<dbReference type="GO" id="GO:0005737">
    <property type="term" value="C:cytoplasm"/>
    <property type="evidence" value="ECO:0007669"/>
    <property type="project" value="UniProtKB-SubCell"/>
</dbReference>
<evidence type="ECO:0000313" key="7">
    <source>
        <dbReference type="Proteomes" id="UP000009226"/>
    </source>
</evidence>
<dbReference type="eggNOG" id="COG1799">
    <property type="taxonomic scope" value="Bacteria"/>
</dbReference>
<proteinExistence type="inferred from homology"/>
<keyword evidence="7" id="KW-1185">Reference proteome</keyword>
<sequence length="148" mass="16504">MAIGIIDQFLGFIGFTEDEDQPEQLPVSESREKLEEINPNIKRKSGQVVSLHSGRQLKVVVCEPASFDEAQGIADNLKNRRAVIINLEKVGAEQARRIVDFVSGTTFALGGNMQKVGQGIFIFVPNNIDITNDLTRETKEKFVFPWAK</sequence>
<dbReference type="KEGG" id="dca:Desca_2292"/>
<keyword evidence="1 5" id="KW-0132">Cell division</keyword>
<dbReference type="Pfam" id="PF04472">
    <property type="entry name" value="SepF"/>
    <property type="match status" value="1"/>
</dbReference>
<dbReference type="RefSeq" id="WP_013810664.1">
    <property type="nucleotide sequence ID" value="NC_015565.1"/>
</dbReference>
<comment type="similarity">
    <text evidence="5">Belongs to the SepF family.</text>
</comment>
<accession>F6B396</accession>
<dbReference type="InterPro" id="IPR038594">
    <property type="entry name" value="SepF-like_sf"/>
</dbReference>
<organism evidence="6 7">
    <name type="scientific">Desulfotomaculum nigrificans (strain DSM 14880 / VKM B-2319 / CO-1-SRB)</name>
    <name type="common">Desulfotomaculum carboxydivorans</name>
    <dbReference type="NCBI Taxonomy" id="868595"/>
    <lineage>
        <taxon>Bacteria</taxon>
        <taxon>Bacillati</taxon>
        <taxon>Bacillota</taxon>
        <taxon>Clostridia</taxon>
        <taxon>Eubacteriales</taxon>
        <taxon>Desulfotomaculaceae</taxon>
        <taxon>Desulfotomaculum</taxon>
    </lineage>
</organism>
<dbReference type="AlphaFoldDB" id="F6B396"/>
<evidence type="ECO:0000256" key="2">
    <source>
        <dbReference type="ARBA" id="ARBA00023210"/>
    </source>
</evidence>
<dbReference type="GO" id="GO:0000917">
    <property type="term" value="P:division septum assembly"/>
    <property type="evidence" value="ECO:0007669"/>
    <property type="project" value="UniProtKB-KW"/>
</dbReference>
<gene>
    <name evidence="5" type="primary">sepF</name>
    <name evidence="6" type="ordered locus">Desca_2292</name>
</gene>
<dbReference type="PANTHER" id="PTHR35798">
    <property type="entry name" value="CELL DIVISION PROTEIN SEPF"/>
    <property type="match status" value="1"/>
</dbReference>
<evidence type="ECO:0000256" key="5">
    <source>
        <dbReference type="HAMAP-Rule" id="MF_01197"/>
    </source>
</evidence>
<comment type="subunit">
    <text evidence="5">Homodimer. Interacts with FtsZ.</text>
</comment>
<dbReference type="HAMAP" id="MF_01197">
    <property type="entry name" value="SepF"/>
    <property type="match status" value="1"/>
</dbReference>
<reference evidence="6 7" key="1">
    <citation type="submission" date="2011-05" db="EMBL/GenBank/DDBJ databases">
        <title>Complete sequence of Desulfotomaculum carboxydivorans CO-1-SRB.</title>
        <authorList>
            <consortium name="US DOE Joint Genome Institute"/>
            <person name="Lucas S."/>
            <person name="Han J."/>
            <person name="Lapidus A."/>
            <person name="Cheng J.-F."/>
            <person name="Goodwin L."/>
            <person name="Pitluck S."/>
            <person name="Peters L."/>
            <person name="Mikhailova N."/>
            <person name="Lu M."/>
            <person name="Han C."/>
            <person name="Tapia R."/>
            <person name="Land M."/>
            <person name="Hauser L."/>
            <person name="Kyrpides N."/>
            <person name="Ivanova N."/>
            <person name="Pagani I."/>
            <person name="Stams A."/>
            <person name="Plugge C."/>
            <person name="Muyzer G."/>
            <person name="Kuever J."/>
            <person name="Parshina S."/>
            <person name="Ivanova A."/>
            <person name="Nazina T."/>
            <person name="Woyke T."/>
        </authorList>
    </citation>
    <scope>NUCLEOTIDE SEQUENCE [LARGE SCALE GENOMIC DNA]</scope>
    <source>
        <strain evidence="7">DSM 14880 / VKM B-2319 / CO-1-SRB</strain>
    </source>
</reference>
<dbReference type="EMBL" id="CP002736">
    <property type="protein sequence ID" value="AEF95127.1"/>
    <property type="molecule type" value="Genomic_DNA"/>
</dbReference>
<dbReference type="GO" id="GO:0043093">
    <property type="term" value="P:FtsZ-dependent cytokinesis"/>
    <property type="evidence" value="ECO:0007669"/>
    <property type="project" value="UniProtKB-UniRule"/>
</dbReference>
<protein>
    <recommendedName>
        <fullName evidence="5">Cell division protein SepF</fullName>
    </recommendedName>
</protein>
<dbReference type="InterPro" id="IPR007561">
    <property type="entry name" value="Cell_div_SepF/SepF-rel"/>
</dbReference>
<dbReference type="HOGENOM" id="CLU_078499_4_1_9"/>
<evidence type="ECO:0000256" key="3">
    <source>
        <dbReference type="ARBA" id="ARBA00023306"/>
    </source>
</evidence>
<keyword evidence="3 5" id="KW-0131">Cell cycle</keyword>
<evidence type="ECO:0000256" key="4">
    <source>
        <dbReference type="ARBA" id="ARBA00044936"/>
    </source>
</evidence>
<comment type="function">
    <text evidence="4 5">Cell division protein that is part of the divisome complex and is recruited early to the Z-ring. Probably stimulates Z-ring formation, perhaps through the cross-linking of FtsZ protofilaments. Its function overlaps with FtsA.</text>
</comment>
<name>F6B396_DESCC</name>
<dbReference type="InterPro" id="IPR023052">
    <property type="entry name" value="Cell_div_SepF"/>
</dbReference>